<evidence type="ECO:0000313" key="5">
    <source>
        <dbReference type="EMBL" id="CAK9038415.1"/>
    </source>
</evidence>
<gene>
    <name evidence="5" type="ORF">CCMP2556_LOCUS21018</name>
</gene>
<dbReference type="PROSITE" id="PS51883">
    <property type="entry name" value="OBG"/>
    <property type="match status" value="1"/>
</dbReference>
<dbReference type="Pfam" id="PF01926">
    <property type="entry name" value="MMR_HSR1"/>
    <property type="match status" value="1"/>
</dbReference>
<dbReference type="InterPro" id="IPR032696">
    <property type="entry name" value="SQ_cyclase_C"/>
</dbReference>
<dbReference type="InterPro" id="IPR006074">
    <property type="entry name" value="GTP1-OBG_CS"/>
</dbReference>
<keyword evidence="1" id="KW-0547">Nucleotide-binding</keyword>
<dbReference type="SUPFAM" id="SSF52540">
    <property type="entry name" value="P-loop containing nucleoside triphosphate hydrolases"/>
    <property type="match status" value="1"/>
</dbReference>
<proteinExistence type="predicted"/>
<dbReference type="PANTHER" id="PTHR11702">
    <property type="entry name" value="DEVELOPMENTALLY REGULATED GTP-BINDING PROTEIN-RELATED"/>
    <property type="match status" value="1"/>
</dbReference>
<name>A0ABP0LGW6_9DINO</name>
<dbReference type="PANTHER" id="PTHR11702:SF31">
    <property type="entry name" value="MITOCHONDRIAL RIBOSOME-ASSOCIATED GTPASE 2"/>
    <property type="match status" value="1"/>
</dbReference>
<dbReference type="PROSITE" id="PS00905">
    <property type="entry name" value="GTP1_OBG"/>
    <property type="match status" value="1"/>
</dbReference>
<dbReference type="InterPro" id="IPR031167">
    <property type="entry name" value="G_OBG"/>
</dbReference>
<comment type="caution">
    <text evidence="5">The sequence shown here is derived from an EMBL/GenBank/DDBJ whole genome shotgun (WGS) entry which is preliminary data.</text>
</comment>
<reference evidence="5 6" key="1">
    <citation type="submission" date="2024-02" db="EMBL/GenBank/DDBJ databases">
        <authorList>
            <person name="Chen Y."/>
            <person name="Shah S."/>
            <person name="Dougan E. K."/>
            <person name="Thang M."/>
            <person name="Chan C."/>
        </authorList>
    </citation>
    <scope>NUCLEOTIDE SEQUENCE [LARGE SCALE GENOMIC DNA]</scope>
</reference>
<feature type="domain" description="OBG-type G" evidence="3">
    <location>
        <begin position="20"/>
        <end position="188"/>
    </location>
</feature>
<evidence type="ECO:0000313" key="6">
    <source>
        <dbReference type="Proteomes" id="UP001642484"/>
    </source>
</evidence>
<keyword evidence="2" id="KW-0342">GTP-binding</keyword>
<evidence type="ECO:0000256" key="1">
    <source>
        <dbReference type="ARBA" id="ARBA00022741"/>
    </source>
</evidence>
<dbReference type="Gene3D" id="3.40.50.300">
    <property type="entry name" value="P-loop containing nucleotide triphosphate hydrolases"/>
    <property type="match status" value="1"/>
</dbReference>
<organism evidence="5 6">
    <name type="scientific">Durusdinium trenchii</name>
    <dbReference type="NCBI Taxonomy" id="1381693"/>
    <lineage>
        <taxon>Eukaryota</taxon>
        <taxon>Sar</taxon>
        <taxon>Alveolata</taxon>
        <taxon>Dinophyceae</taxon>
        <taxon>Suessiales</taxon>
        <taxon>Symbiodiniaceae</taxon>
        <taxon>Durusdinium</taxon>
    </lineage>
</organism>
<sequence length="423" mass="46107">FEEGSDGEIRTVLLELKVIADVGLIGKPNAGKSTLLSRLSRATPEIADYPFTTKYPNLGMVRVGYDHQFVIADIPGLIEGAHAGVGLGHEFLKHVQRTRLFVHLIEPAPMDQTDPIENYHQIRKEISLYDDTMDTRPELVVVSKSELPDAPACAELLSEEIGKEVLLISAVTGDGLGELVKRIVAEFKVYGQETTGDISPIDDETKNVINQGLAWLAKQQNEDGSFGGQGEYSQNVGVTALAGMAFLCDGNVPNAGQYSKQVTGCLDYLLSRSQVSGYIVETDEQVHGPMYGHGFATMFLAEVYGMSQRKDLREKLARAVDLIIATQNDQGGWRYNPVPEDADISVTVCQMMALRAARNAGISVPKEVIDRAVTYIKGCQNPDGGFRYRLFDAAESKIARSAAALVALYTAGMAEEKVVERGF</sequence>
<feature type="domain" description="Obg" evidence="4">
    <location>
        <begin position="1"/>
        <end position="19"/>
    </location>
</feature>
<dbReference type="CDD" id="cd00688">
    <property type="entry name" value="ISOPREN_C2_like"/>
    <property type="match status" value="1"/>
</dbReference>
<dbReference type="InterPro" id="IPR006073">
    <property type="entry name" value="GTP-bd"/>
</dbReference>
<dbReference type="InterPro" id="IPR006169">
    <property type="entry name" value="GTP1_OBG_dom"/>
</dbReference>
<dbReference type="Proteomes" id="UP001642484">
    <property type="component" value="Unassembled WGS sequence"/>
</dbReference>
<protein>
    <recommendedName>
        <fullName evidence="7">GTPase ObgE</fullName>
    </recommendedName>
</protein>
<accession>A0ABP0LGW6</accession>
<dbReference type="CDD" id="cd01898">
    <property type="entry name" value="Obg"/>
    <property type="match status" value="1"/>
</dbReference>
<evidence type="ECO:0000259" key="3">
    <source>
        <dbReference type="PROSITE" id="PS51710"/>
    </source>
</evidence>
<keyword evidence="6" id="KW-1185">Reference proteome</keyword>
<evidence type="ECO:0000259" key="4">
    <source>
        <dbReference type="PROSITE" id="PS51883"/>
    </source>
</evidence>
<evidence type="ECO:0000256" key="2">
    <source>
        <dbReference type="ARBA" id="ARBA00023134"/>
    </source>
</evidence>
<dbReference type="PRINTS" id="PR00326">
    <property type="entry name" value="GTP1OBG"/>
</dbReference>
<dbReference type="InterPro" id="IPR008930">
    <property type="entry name" value="Terpenoid_cyclase/PrenylTrfase"/>
</dbReference>
<dbReference type="SUPFAM" id="SSF48239">
    <property type="entry name" value="Terpenoid cyclases/Protein prenyltransferases"/>
    <property type="match status" value="1"/>
</dbReference>
<dbReference type="InterPro" id="IPR027417">
    <property type="entry name" value="P-loop_NTPase"/>
</dbReference>
<dbReference type="PROSITE" id="PS51710">
    <property type="entry name" value="G_OBG"/>
    <property type="match status" value="1"/>
</dbReference>
<dbReference type="Gene3D" id="1.50.10.20">
    <property type="match status" value="2"/>
</dbReference>
<feature type="non-terminal residue" evidence="5">
    <location>
        <position position="1"/>
    </location>
</feature>
<dbReference type="InterPro" id="IPR045086">
    <property type="entry name" value="OBG_GTPase"/>
</dbReference>
<evidence type="ECO:0008006" key="7">
    <source>
        <dbReference type="Google" id="ProtNLM"/>
    </source>
</evidence>
<dbReference type="EMBL" id="CAXAMN010012532">
    <property type="protein sequence ID" value="CAK9038415.1"/>
    <property type="molecule type" value="Genomic_DNA"/>
</dbReference>
<dbReference type="Pfam" id="PF13243">
    <property type="entry name" value="SQHop_cyclase_C"/>
    <property type="match status" value="1"/>
</dbReference>
<feature type="non-terminal residue" evidence="5">
    <location>
        <position position="423"/>
    </location>
</feature>